<dbReference type="Proteomes" id="UP001642484">
    <property type="component" value="Unassembled WGS sequence"/>
</dbReference>
<sequence>MASALRTEERWLESGQPDPVFLGMVEDFKAFDEVLQTWSEKLEIFVRGVQELSLGVQSLSEGLAEELKRQDRAFLSEGCRFREAAQEISRRDAPHSVIARFERNVEFNMSNPLKDHLDNHAKLRKDLEKRELCLTAVQDALKQVELCEELTEADLRKRLAKDEFRASKATFNKVNRSIFHWLYVLEEHRGDIIDSCLQTVKYLQYDFFSFAAHAVSHVLPQQMSFRPMTEMLPDSLQAQVQQELNLSETIEAQDVREIFVQRLLQRLVRENKDRPGAPATSTPAIQVDPLSLSSLLSHGFDEGPARRALRKTNNDTQAAMEWLLAGEPACRARSLRPTPEELPVGLFFRRPPEMPALERHALDLCKRQAGRVLDLGAGAGSHVLALTSQGVEAEGLDLCPEAVEVMRLRGVSAKRGSFWKLEKQPQYDTLLMLMNTAGAAGSMVRFKELLEGLHQAMAPDGQVLLDVSPPDWAAVRRARRVSRLQAEDVQNGLWARLDCWLSFGTLQGETFSMIYPEWKAAVKVAEMAGYEASLVYEEPRSRHALLKLRLEPGQWHTILLMASSPKARRVDRCNISGNGMSDAFESA</sequence>
<feature type="domain" description="UBA" evidence="1">
    <location>
        <begin position="286"/>
        <end position="326"/>
    </location>
</feature>
<evidence type="ECO:0000313" key="2">
    <source>
        <dbReference type="EMBL" id="CAK9036518.1"/>
    </source>
</evidence>
<dbReference type="Pfam" id="PF22562">
    <property type="entry name" value="UBA_7"/>
    <property type="match status" value="1"/>
</dbReference>
<dbReference type="SUPFAM" id="SSF46934">
    <property type="entry name" value="UBA-like"/>
    <property type="match status" value="1"/>
</dbReference>
<accession>A0ABP0LBZ5</accession>
<gene>
    <name evidence="2" type="ORF">CCMP2556_LOCUS20319</name>
</gene>
<dbReference type="SUPFAM" id="SSF103657">
    <property type="entry name" value="BAR/IMD domain-like"/>
    <property type="match status" value="1"/>
</dbReference>
<dbReference type="PROSITE" id="PS50030">
    <property type="entry name" value="UBA"/>
    <property type="match status" value="1"/>
</dbReference>
<organism evidence="2 3">
    <name type="scientific">Durusdinium trenchii</name>
    <dbReference type="NCBI Taxonomy" id="1381693"/>
    <lineage>
        <taxon>Eukaryota</taxon>
        <taxon>Sar</taxon>
        <taxon>Alveolata</taxon>
        <taxon>Dinophyceae</taxon>
        <taxon>Suessiales</taxon>
        <taxon>Symbiodiniaceae</taxon>
        <taxon>Durusdinium</taxon>
    </lineage>
</organism>
<dbReference type="EMBL" id="CAXAMN010011891">
    <property type="protein sequence ID" value="CAK9036518.1"/>
    <property type="molecule type" value="Genomic_DNA"/>
</dbReference>
<evidence type="ECO:0000259" key="1">
    <source>
        <dbReference type="PROSITE" id="PS50030"/>
    </source>
</evidence>
<dbReference type="InterPro" id="IPR029063">
    <property type="entry name" value="SAM-dependent_MTases_sf"/>
</dbReference>
<name>A0ABP0LBZ5_9DINO</name>
<dbReference type="InterPro" id="IPR027267">
    <property type="entry name" value="AH/BAR_dom_sf"/>
</dbReference>
<dbReference type="Gene3D" id="1.20.1270.60">
    <property type="entry name" value="Arfaptin homology (AH) domain/BAR domain"/>
    <property type="match status" value="1"/>
</dbReference>
<dbReference type="InterPro" id="IPR009060">
    <property type="entry name" value="UBA-like_sf"/>
</dbReference>
<dbReference type="Pfam" id="PF13489">
    <property type="entry name" value="Methyltransf_23"/>
    <property type="match status" value="1"/>
</dbReference>
<dbReference type="SUPFAM" id="SSF53335">
    <property type="entry name" value="S-adenosyl-L-methionine-dependent methyltransferases"/>
    <property type="match status" value="1"/>
</dbReference>
<proteinExistence type="predicted"/>
<evidence type="ECO:0000313" key="3">
    <source>
        <dbReference type="Proteomes" id="UP001642484"/>
    </source>
</evidence>
<comment type="caution">
    <text evidence="2">The sequence shown here is derived from an EMBL/GenBank/DDBJ whole genome shotgun (WGS) entry which is preliminary data.</text>
</comment>
<keyword evidence="3" id="KW-1185">Reference proteome</keyword>
<protein>
    <recommendedName>
        <fullName evidence="1">UBA domain-containing protein</fullName>
    </recommendedName>
</protein>
<reference evidence="2 3" key="1">
    <citation type="submission" date="2024-02" db="EMBL/GenBank/DDBJ databases">
        <authorList>
            <person name="Chen Y."/>
            <person name="Shah S."/>
            <person name="Dougan E. K."/>
            <person name="Thang M."/>
            <person name="Chan C."/>
        </authorList>
    </citation>
    <scope>NUCLEOTIDE SEQUENCE [LARGE SCALE GENOMIC DNA]</scope>
</reference>
<dbReference type="Gene3D" id="3.40.50.150">
    <property type="entry name" value="Vaccinia Virus protein VP39"/>
    <property type="match status" value="1"/>
</dbReference>
<dbReference type="Gene3D" id="1.10.8.10">
    <property type="entry name" value="DNA helicase RuvA subunit, C-terminal domain"/>
    <property type="match status" value="1"/>
</dbReference>
<dbReference type="InterPro" id="IPR015940">
    <property type="entry name" value="UBA"/>
</dbReference>
<dbReference type="SMART" id="SM00165">
    <property type="entry name" value="UBA"/>
    <property type="match status" value="1"/>
</dbReference>